<dbReference type="Pfam" id="PF04203">
    <property type="entry name" value="Sortase"/>
    <property type="match status" value="1"/>
</dbReference>
<sequence length="288" mass="32768">MARTRQNGKRKIIDTIMVLILVAGLGVLSYPFVRNSLNDLINQQLISHYQAESNQKSKEEYQQQLEKMKEMNRQFAYQNISPGFDPFSEEAKKIEQTKVIYEDHIIGVISIPKIAVRLPIFDQTTEAFLAKGAAYLEGTSFPIGGESTHSVISGHRGLTEAKLFTDLPELVKGDHFYIELGEAKIHAYQVDDIKVVEPTDVSSLQIEKGKDYITLITCTPYMINSHRLLVRGHRVPYVPKLMESEVKEAKVDYYTFMPIVILGLVLFLILIVIFRKFRRSGKSSPTRS</sequence>
<evidence type="ECO:0000256" key="1">
    <source>
        <dbReference type="ARBA" id="ARBA00022801"/>
    </source>
</evidence>
<dbReference type="EMBL" id="AZCV01000001">
    <property type="protein sequence ID" value="KRK38397.1"/>
    <property type="molecule type" value="Genomic_DNA"/>
</dbReference>
<feature type="coiled-coil region" evidence="3">
    <location>
        <begin position="51"/>
        <end position="78"/>
    </location>
</feature>
<reference evidence="5 6" key="1">
    <citation type="journal article" date="2015" name="Genome Announc.">
        <title>Expanding the biotechnology potential of lactobacilli through comparative genomics of 213 strains and associated genera.</title>
        <authorList>
            <person name="Sun Z."/>
            <person name="Harris H.M."/>
            <person name="McCann A."/>
            <person name="Guo C."/>
            <person name="Argimon S."/>
            <person name="Zhang W."/>
            <person name="Yang X."/>
            <person name="Jeffery I.B."/>
            <person name="Cooney J.C."/>
            <person name="Kagawa T.F."/>
            <person name="Liu W."/>
            <person name="Song Y."/>
            <person name="Salvetti E."/>
            <person name="Wrobel A."/>
            <person name="Rasinkangas P."/>
            <person name="Parkhill J."/>
            <person name="Rea M.C."/>
            <person name="O'Sullivan O."/>
            <person name="Ritari J."/>
            <person name="Douillard F.P."/>
            <person name="Paul Ross R."/>
            <person name="Yang R."/>
            <person name="Briner A.E."/>
            <person name="Felis G.E."/>
            <person name="de Vos W.M."/>
            <person name="Barrangou R."/>
            <person name="Klaenhammer T.R."/>
            <person name="Caufield P.W."/>
            <person name="Cui Y."/>
            <person name="Zhang H."/>
            <person name="O'Toole P.W."/>
        </authorList>
    </citation>
    <scope>NUCLEOTIDE SEQUENCE [LARGE SCALE GENOMIC DNA]</scope>
    <source>
        <strain evidence="5 6">DSM 20534</strain>
    </source>
</reference>
<dbReference type="Gene3D" id="2.40.260.10">
    <property type="entry name" value="Sortase"/>
    <property type="match status" value="1"/>
</dbReference>
<dbReference type="InterPro" id="IPR023365">
    <property type="entry name" value="Sortase_dom-sf"/>
</dbReference>
<comment type="caution">
    <text evidence="5">The sequence shown here is derived from an EMBL/GenBank/DDBJ whole genome shotgun (WGS) entry which is preliminary data.</text>
</comment>
<feature type="transmembrane region" description="Helical" evidence="4">
    <location>
        <begin position="253"/>
        <end position="274"/>
    </location>
</feature>
<keyword evidence="1" id="KW-0378">Hydrolase</keyword>
<dbReference type="NCBIfam" id="TIGR01076">
    <property type="entry name" value="sortase_fam"/>
    <property type="match status" value="1"/>
</dbReference>
<accession>A0A0R1GVL8</accession>
<name>A0A0R1GVL8_9LACO</name>
<dbReference type="PATRIC" id="fig|1423722.3.peg.81"/>
<keyword evidence="4" id="KW-0812">Transmembrane</keyword>
<keyword evidence="3" id="KW-0175">Coiled coil</keyword>
<dbReference type="SUPFAM" id="SSF63817">
    <property type="entry name" value="Sortase"/>
    <property type="match status" value="1"/>
</dbReference>
<proteinExistence type="predicted"/>
<dbReference type="InterPro" id="IPR005754">
    <property type="entry name" value="Sortase"/>
</dbReference>
<evidence type="ECO:0000313" key="5">
    <source>
        <dbReference type="EMBL" id="KRK38397.1"/>
    </source>
</evidence>
<dbReference type="Proteomes" id="UP000050909">
    <property type="component" value="Unassembled WGS sequence"/>
</dbReference>
<evidence type="ECO:0008006" key="7">
    <source>
        <dbReference type="Google" id="ProtNLM"/>
    </source>
</evidence>
<dbReference type="CDD" id="cd05827">
    <property type="entry name" value="Sortase_C"/>
    <property type="match status" value="1"/>
</dbReference>
<gene>
    <name evidence="5" type="ORF">FC62_GL000080</name>
</gene>
<dbReference type="GO" id="GO:0016787">
    <property type="term" value="F:hydrolase activity"/>
    <property type="evidence" value="ECO:0007669"/>
    <property type="project" value="UniProtKB-KW"/>
</dbReference>
<keyword evidence="6" id="KW-1185">Reference proteome</keyword>
<keyword evidence="4" id="KW-0472">Membrane</keyword>
<dbReference type="InterPro" id="IPR042002">
    <property type="entry name" value="Sortase_C"/>
</dbReference>
<evidence type="ECO:0000313" key="6">
    <source>
        <dbReference type="Proteomes" id="UP000050909"/>
    </source>
</evidence>
<feature type="active site" description="Proton donor/acceptor" evidence="2">
    <location>
        <position position="155"/>
    </location>
</feature>
<feature type="active site" description="Acyl-thioester intermediate" evidence="2">
    <location>
        <position position="218"/>
    </location>
</feature>
<keyword evidence="4" id="KW-1133">Transmembrane helix</keyword>
<evidence type="ECO:0000256" key="4">
    <source>
        <dbReference type="SAM" id="Phobius"/>
    </source>
</evidence>
<evidence type="ECO:0000256" key="3">
    <source>
        <dbReference type="SAM" id="Coils"/>
    </source>
</evidence>
<feature type="transmembrane region" description="Helical" evidence="4">
    <location>
        <begin position="12"/>
        <end position="33"/>
    </location>
</feature>
<organism evidence="5 6">
    <name type="scientific">Amylolactobacillus amylotrophicus DSM 20534</name>
    <dbReference type="NCBI Taxonomy" id="1423722"/>
    <lineage>
        <taxon>Bacteria</taxon>
        <taxon>Bacillati</taxon>
        <taxon>Bacillota</taxon>
        <taxon>Bacilli</taxon>
        <taxon>Lactobacillales</taxon>
        <taxon>Lactobacillaceae</taxon>
        <taxon>Amylolactobacillus</taxon>
    </lineage>
</organism>
<dbReference type="RefSeq" id="WP_056946279.1">
    <property type="nucleotide sequence ID" value="NZ_AZCV01000001.1"/>
</dbReference>
<protein>
    <recommendedName>
        <fullName evidence="7">Sortase</fullName>
    </recommendedName>
</protein>
<dbReference type="NCBIfam" id="NF033745">
    <property type="entry name" value="class_C_sortase"/>
    <property type="match status" value="1"/>
</dbReference>
<evidence type="ECO:0000256" key="2">
    <source>
        <dbReference type="PIRSR" id="PIRSR605754-1"/>
    </source>
</evidence>
<dbReference type="AlphaFoldDB" id="A0A0R1GVL8"/>